<dbReference type="EMBL" id="DXEN01000004">
    <property type="protein sequence ID" value="HIX85070.1"/>
    <property type="molecule type" value="Genomic_DNA"/>
</dbReference>
<dbReference type="PANTHER" id="PTHR12358:SF106">
    <property type="entry name" value="LIPID KINASE YEGS"/>
    <property type="match status" value="1"/>
</dbReference>
<dbReference type="InterPro" id="IPR050187">
    <property type="entry name" value="Lipid_Phosphate_FormReg"/>
</dbReference>
<dbReference type="GO" id="GO:0016301">
    <property type="term" value="F:kinase activity"/>
    <property type="evidence" value="ECO:0007669"/>
    <property type="project" value="UniProtKB-KW"/>
</dbReference>
<dbReference type="Gene3D" id="3.40.50.10330">
    <property type="entry name" value="Probable inorganic polyphosphate/atp-NAD kinase, domain 1"/>
    <property type="match status" value="1"/>
</dbReference>
<proteinExistence type="predicted"/>
<comment type="cofactor">
    <cofactor evidence="1">
        <name>Mg(2+)</name>
        <dbReference type="ChEBI" id="CHEBI:18420"/>
    </cofactor>
</comment>
<keyword evidence="10" id="KW-0594">Phospholipid biosynthesis</keyword>
<dbReference type="InterPro" id="IPR016064">
    <property type="entry name" value="NAD/diacylglycerol_kinase_sf"/>
</dbReference>
<keyword evidence="2" id="KW-0444">Lipid biosynthesis</keyword>
<dbReference type="GO" id="GO:0005886">
    <property type="term" value="C:plasma membrane"/>
    <property type="evidence" value="ECO:0007669"/>
    <property type="project" value="TreeGrafter"/>
</dbReference>
<keyword evidence="6 13" id="KW-0418">Kinase</keyword>
<evidence type="ECO:0000313" key="14">
    <source>
        <dbReference type="Proteomes" id="UP000823847"/>
    </source>
</evidence>
<evidence type="ECO:0000256" key="6">
    <source>
        <dbReference type="ARBA" id="ARBA00022777"/>
    </source>
</evidence>
<gene>
    <name evidence="13" type="ORF">H9848_00435</name>
</gene>
<dbReference type="GO" id="GO:0005524">
    <property type="term" value="F:ATP binding"/>
    <property type="evidence" value="ECO:0007669"/>
    <property type="project" value="UniProtKB-KW"/>
</dbReference>
<evidence type="ECO:0000313" key="13">
    <source>
        <dbReference type="EMBL" id="HIX85070.1"/>
    </source>
</evidence>
<reference evidence="13" key="2">
    <citation type="submission" date="2021-04" db="EMBL/GenBank/DDBJ databases">
        <authorList>
            <person name="Gilroy R."/>
        </authorList>
    </citation>
    <scope>NUCLEOTIDE SEQUENCE</scope>
    <source>
        <strain evidence="13">ChiHecec2B26-12326</strain>
    </source>
</reference>
<evidence type="ECO:0000256" key="11">
    <source>
        <dbReference type="ARBA" id="ARBA00023264"/>
    </source>
</evidence>
<name>A0A9D1XPV0_9BACT</name>
<accession>A0A9D1XPV0</accession>
<evidence type="ECO:0000256" key="7">
    <source>
        <dbReference type="ARBA" id="ARBA00022840"/>
    </source>
</evidence>
<keyword evidence="9" id="KW-0443">Lipid metabolism</keyword>
<dbReference type="InterPro" id="IPR001206">
    <property type="entry name" value="Diacylglycerol_kinase_cat_dom"/>
</dbReference>
<dbReference type="AlphaFoldDB" id="A0A9D1XPV0"/>
<comment type="caution">
    <text evidence="13">The sequence shown here is derived from an EMBL/GenBank/DDBJ whole genome shotgun (WGS) entry which is preliminary data.</text>
</comment>
<organism evidence="13 14">
    <name type="scientific">Candidatus Parabacteroides intestinigallinarum</name>
    <dbReference type="NCBI Taxonomy" id="2838722"/>
    <lineage>
        <taxon>Bacteria</taxon>
        <taxon>Pseudomonadati</taxon>
        <taxon>Bacteroidota</taxon>
        <taxon>Bacteroidia</taxon>
        <taxon>Bacteroidales</taxon>
        <taxon>Tannerellaceae</taxon>
        <taxon>Parabacteroides</taxon>
    </lineage>
</organism>
<keyword evidence="11" id="KW-1208">Phospholipid metabolism</keyword>
<evidence type="ECO:0000256" key="10">
    <source>
        <dbReference type="ARBA" id="ARBA00023209"/>
    </source>
</evidence>
<dbReference type="InterPro" id="IPR017438">
    <property type="entry name" value="ATP-NAD_kinase_N"/>
</dbReference>
<keyword evidence="8" id="KW-0460">Magnesium</keyword>
<dbReference type="InterPro" id="IPR005218">
    <property type="entry name" value="Diacylglycerol/lipid_kinase"/>
</dbReference>
<dbReference type="SMART" id="SM00046">
    <property type="entry name" value="DAGKc"/>
    <property type="match status" value="1"/>
</dbReference>
<dbReference type="SUPFAM" id="SSF111331">
    <property type="entry name" value="NAD kinase/diacylglycerol kinase-like"/>
    <property type="match status" value="1"/>
</dbReference>
<dbReference type="NCBIfam" id="TIGR00147">
    <property type="entry name" value="YegS/Rv2252/BmrU family lipid kinase"/>
    <property type="match status" value="1"/>
</dbReference>
<evidence type="ECO:0000256" key="3">
    <source>
        <dbReference type="ARBA" id="ARBA00022679"/>
    </source>
</evidence>
<dbReference type="GO" id="GO:0008654">
    <property type="term" value="P:phospholipid biosynthetic process"/>
    <property type="evidence" value="ECO:0007669"/>
    <property type="project" value="UniProtKB-KW"/>
</dbReference>
<evidence type="ECO:0000256" key="2">
    <source>
        <dbReference type="ARBA" id="ARBA00022516"/>
    </source>
</evidence>
<keyword evidence="5" id="KW-0547">Nucleotide-binding</keyword>
<feature type="domain" description="DAGKc" evidence="12">
    <location>
        <begin position="3"/>
        <end position="134"/>
    </location>
</feature>
<dbReference type="Gene3D" id="2.60.200.40">
    <property type="match status" value="1"/>
</dbReference>
<evidence type="ECO:0000256" key="8">
    <source>
        <dbReference type="ARBA" id="ARBA00022842"/>
    </source>
</evidence>
<dbReference type="PROSITE" id="PS50146">
    <property type="entry name" value="DAGK"/>
    <property type="match status" value="1"/>
</dbReference>
<dbReference type="GO" id="GO:0046872">
    <property type="term" value="F:metal ion binding"/>
    <property type="evidence" value="ECO:0007669"/>
    <property type="project" value="UniProtKB-KW"/>
</dbReference>
<reference evidence="13" key="1">
    <citation type="journal article" date="2021" name="PeerJ">
        <title>Extensive microbial diversity within the chicken gut microbiome revealed by metagenomics and culture.</title>
        <authorList>
            <person name="Gilroy R."/>
            <person name="Ravi A."/>
            <person name="Getino M."/>
            <person name="Pursley I."/>
            <person name="Horton D.L."/>
            <person name="Alikhan N.F."/>
            <person name="Baker D."/>
            <person name="Gharbi K."/>
            <person name="Hall N."/>
            <person name="Watson M."/>
            <person name="Adriaenssens E.M."/>
            <person name="Foster-Nyarko E."/>
            <person name="Jarju S."/>
            <person name="Secka A."/>
            <person name="Antonio M."/>
            <person name="Oren A."/>
            <person name="Chaudhuri R.R."/>
            <person name="La Ragione R."/>
            <person name="Hildebrand F."/>
            <person name="Pallen M.J."/>
        </authorList>
    </citation>
    <scope>NUCLEOTIDE SEQUENCE</scope>
    <source>
        <strain evidence="13">ChiHecec2B26-12326</strain>
    </source>
</reference>
<keyword evidence="4" id="KW-0479">Metal-binding</keyword>
<dbReference type="Proteomes" id="UP000823847">
    <property type="component" value="Unassembled WGS sequence"/>
</dbReference>
<protein>
    <submittedName>
        <fullName evidence="13">Diacylglycerol kinase family lipid kinase</fullName>
    </submittedName>
</protein>
<dbReference type="Pfam" id="PF00781">
    <property type="entry name" value="DAGK_cat"/>
    <property type="match status" value="1"/>
</dbReference>
<dbReference type="Pfam" id="PF19279">
    <property type="entry name" value="YegS_C"/>
    <property type="match status" value="1"/>
</dbReference>
<evidence type="ECO:0000259" key="12">
    <source>
        <dbReference type="PROSITE" id="PS50146"/>
    </source>
</evidence>
<sequence length="324" mass="35864">MGEREIRIQAIINPVSGVGSKRKIPRMIEEVCARRGGCSLEIAFTRYAGHASELTREALRSGADYIFAVGGDGTVNEIARAMLHSGATLGIIPKGSGNGLARELHIPMDVRKALDLIERGHTTLIDACQANGRVFFCTCGVGFDAAVSQKFAHERRRGSLTYLRNTIEEYLSYEPEPYELLVDGQTIKEKAFLVACANASQYGNNAFIAPHANIQDGRMDVTILAPFTPLDIAPLAIQLFTKRIDRNSKIRTMKARQVTIIRQKPGIMHLDGEPVMADSRVDVEVIPGALRVLTPEVVSLTDEVHSLFEEVTHFFDKRLPYIFR</sequence>
<keyword evidence="7" id="KW-0067">ATP-binding</keyword>
<dbReference type="PANTHER" id="PTHR12358">
    <property type="entry name" value="SPHINGOSINE KINASE"/>
    <property type="match status" value="1"/>
</dbReference>
<evidence type="ECO:0000256" key="5">
    <source>
        <dbReference type="ARBA" id="ARBA00022741"/>
    </source>
</evidence>
<keyword evidence="3" id="KW-0808">Transferase</keyword>
<evidence type="ECO:0000256" key="4">
    <source>
        <dbReference type="ARBA" id="ARBA00022723"/>
    </source>
</evidence>
<evidence type="ECO:0000256" key="9">
    <source>
        <dbReference type="ARBA" id="ARBA00023098"/>
    </source>
</evidence>
<evidence type="ECO:0000256" key="1">
    <source>
        <dbReference type="ARBA" id="ARBA00001946"/>
    </source>
</evidence>
<dbReference type="InterPro" id="IPR045540">
    <property type="entry name" value="YegS/DAGK_C"/>
</dbReference>